<name>A0AAD5SSD2_9FUNG</name>
<feature type="domain" description="C2H2-type" evidence="11">
    <location>
        <begin position="123"/>
        <end position="150"/>
    </location>
</feature>
<keyword evidence="9" id="KW-0539">Nucleus</keyword>
<evidence type="ECO:0000256" key="2">
    <source>
        <dbReference type="ARBA" id="ARBA00006991"/>
    </source>
</evidence>
<dbReference type="PROSITE" id="PS50157">
    <property type="entry name" value="ZINC_FINGER_C2H2_2"/>
    <property type="match status" value="1"/>
</dbReference>
<evidence type="ECO:0000256" key="1">
    <source>
        <dbReference type="ARBA" id="ARBA00004123"/>
    </source>
</evidence>
<dbReference type="AlphaFoldDB" id="A0AAD5SSD2"/>
<evidence type="ECO:0000256" key="6">
    <source>
        <dbReference type="ARBA" id="ARBA00022833"/>
    </source>
</evidence>
<protein>
    <recommendedName>
        <fullName evidence="11">C2H2-type domain-containing protein</fullName>
    </recommendedName>
</protein>
<keyword evidence="8" id="KW-0804">Transcription</keyword>
<comment type="subcellular location">
    <subcellularLocation>
        <location evidence="1">Nucleus</location>
    </subcellularLocation>
</comment>
<sequence length="159" mass="18113">MKNRNGQMPLCHESLRLLTFVAQQQQQQHHSQDHLLLLRQAANNQINAPPSSELLANQNTRISIKNLVDKENDEDKEISNPQFAALSHKSNDDNNDNYLVNMLRVVSPSSSELINEKGQRLRYICNVCGKGFRRSNYLRSHQDTHTTETPYACPIGNCS</sequence>
<dbReference type="SUPFAM" id="SSF57667">
    <property type="entry name" value="beta-beta-alpha zinc fingers"/>
    <property type="match status" value="1"/>
</dbReference>
<evidence type="ECO:0000259" key="11">
    <source>
        <dbReference type="PROSITE" id="PS50157"/>
    </source>
</evidence>
<keyword evidence="4" id="KW-0677">Repeat</keyword>
<organism evidence="12 13">
    <name type="scientific">Physocladia obscura</name>
    <dbReference type="NCBI Taxonomy" id="109957"/>
    <lineage>
        <taxon>Eukaryota</taxon>
        <taxon>Fungi</taxon>
        <taxon>Fungi incertae sedis</taxon>
        <taxon>Chytridiomycota</taxon>
        <taxon>Chytridiomycota incertae sedis</taxon>
        <taxon>Chytridiomycetes</taxon>
        <taxon>Chytridiales</taxon>
        <taxon>Chytriomycetaceae</taxon>
        <taxon>Physocladia</taxon>
    </lineage>
</organism>
<dbReference type="GO" id="GO:0005634">
    <property type="term" value="C:nucleus"/>
    <property type="evidence" value="ECO:0007669"/>
    <property type="project" value="UniProtKB-SubCell"/>
</dbReference>
<evidence type="ECO:0000256" key="3">
    <source>
        <dbReference type="ARBA" id="ARBA00022723"/>
    </source>
</evidence>
<dbReference type="InterPro" id="IPR013087">
    <property type="entry name" value="Znf_C2H2_type"/>
</dbReference>
<dbReference type="EMBL" id="JADGJH010003057">
    <property type="protein sequence ID" value="KAJ3093484.1"/>
    <property type="molecule type" value="Genomic_DNA"/>
</dbReference>
<evidence type="ECO:0000313" key="12">
    <source>
        <dbReference type="EMBL" id="KAJ3093484.1"/>
    </source>
</evidence>
<keyword evidence="6" id="KW-0862">Zinc</keyword>
<dbReference type="InterPro" id="IPR036236">
    <property type="entry name" value="Znf_C2H2_sf"/>
</dbReference>
<dbReference type="Gene3D" id="3.30.160.60">
    <property type="entry name" value="Classic Zinc Finger"/>
    <property type="match status" value="1"/>
</dbReference>
<accession>A0AAD5SSD2</accession>
<keyword evidence="13" id="KW-1185">Reference proteome</keyword>
<evidence type="ECO:0000256" key="8">
    <source>
        <dbReference type="ARBA" id="ARBA00023163"/>
    </source>
</evidence>
<evidence type="ECO:0000256" key="7">
    <source>
        <dbReference type="ARBA" id="ARBA00023125"/>
    </source>
</evidence>
<comment type="similarity">
    <text evidence="2">Belongs to the krueppel C2H2-type zinc-finger protein family.</text>
</comment>
<reference evidence="12" key="1">
    <citation type="submission" date="2020-05" db="EMBL/GenBank/DDBJ databases">
        <title>Phylogenomic resolution of chytrid fungi.</title>
        <authorList>
            <person name="Stajich J.E."/>
            <person name="Amses K."/>
            <person name="Simmons R."/>
            <person name="Seto K."/>
            <person name="Myers J."/>
            <person name="Bonds A."/>
            <person name="Quandt C.A."/>
            <person name="Barry K."/>
            <person name="Liu P."/>
            <person name="Grigoriev I."/>
            <person name="Longcore J.E."/>
            <person name="James T.Y."/>
        </authorList>
    </citation>
    <scope>NUCLEOTIDE SEQUENCE</scope>
    <source>
        <strain evidence="12">JEL0513</strain>
    </source>
</reference>
<dbReference type="SMART" id="SM00355">
    <property type="entry name" value="ZnF_C2H2"/>
    <property type="match status" value="1"/>
</dbReference>
<keyword evidence="7" id="KW-0238">DNA-binding</keyword>
<gene>
    <name evidence="12" type="ORF">HK100_006586</name>
</gene>
<proteinExistence type="inferred from homology"/>
<evidence type="ECO:0000313" key="13">
    <source>
        <dbReference type="Proteomes" id="UP001211907"/>
    </source>
</evidence>
<dbReference type="GO" id="GO:0003677">
    <property type="term" value="F:DNA binding"/>
    <property type="evidence" value="ECO:0007669"/>
    <property type="project" value="UniProtKB-KW"/>
</dbReference>
<keyword evidence="5 10" id="KW-0863">Zinc-finger</keyword>
<dbReference type="Proteomes" id="UP001211907">
    <property type="component" value="Unassembled WGS sequence"/>
</dbReference>
<evidence type="ECO:0000256" key="4">
    <source>
        <dbReference type="ARBA" id="ARBA00022737"/>
    </source>
</evidence>
<evidence type="ECO:0000256" key="10">
    <source>
        <dbReference type="PROSITE-ProRule" id="PRU00042"/>
    </source>
</evidence>
<dbReference type="GO" id="GO:0008270">
    <property type="term" value="F:zinc ion binding"/>
    <property type="evidence" value="ECO:0007669"/>
    <property type="project" value="UniProtKB-KW"/>
</dbReference>
<evidence type="ECO:0000256" key="9">
    <source>
        <dbReference type="ARBA" id="ARBA00023242"/>
    </source>
</evidence>
<keyword evidence="3" id="KW-0479">Metal-binding</keyword>
<comment type="caution">
    <text evidence="12">The sequence shown here is derived from an EMBL/GenBank/DDBJ whole genome shotgun (WGS) entry which is preliminary data.</text>
</comment>
<dbReference type="PROSITE" id="PS00028">
    <property type="entry name" value="ZINC_FINGER_C2H2_1"/>
    <property type="match status" value="1"/>
</dbReference>
<dbReference type="FunFam" id="3.30.160.60:FF:000188">
    <property type="entry name" value="Zinc finger protein 787"/>
    <property type="match status" value="1"/>
</dbReference>
<evidence type="ECO:0000256" key="5">
    <source>
        <dbReference type="ARBA" id="ARBA00022771"/>
    </source>
</evidence>
<dbReference type="Pfam" id="PF00096">
    <property type="entry name" value="zf-C2H2"/>
    <property type="match status" value="1"/>
</dbReference>